<dbReference type="Proteomes" id="UP000075243">
    <property type="component" value="Unassembled WGS sequence"/>
</dbReference>
<dbReference type="PANTHER" id="PTHR11439:SF440">
    <property type="entry name" value="INTEGRASE CATALYTIC DOMAIN-CONTAINING PROTEIN"/>
    <property type="match status" value="1"/>
</dbReference>
<gene>
    <name evidence="1" type="ORF">KK1_034329</name>
</gene>
<dbReference type="EMBL" id="KQ483637">
    <property type="protein sequence ID" value="KYP44166.1"/>
    <property type="molecule type" value="Genomic_DNA"/>
</dbReference>
<protein>
    <recommendedName>
        <fullName evidence="3">Retrovirus-related Pol polyprotein from transposon TNT 1-94</fullName>
    </recommendedName>
</protein>
<evidence type="ECO:0008006" key="3">
    <source>
        <dbReference type="Google" id="ProtNLM"/>
    </source>
</evidence>
<dbReference type="Gramene" id="C.cajan_30826.t">
    <property type="protein sequence ID" value="C.cajan_30826.t.cds1"/>
    <property type="gene ID" value="C.cajan_30826"/>
</dbReference>
<evidence type="ECO:0000313" key="1">
    <source>
        <dbReference type="EMBL" id="KYP44166.1"/>
    </source>
</evidence>
<dbReference type="PANTHER" id="PTHR11439">
    <property type="entry name" value="GAG-POL-RELATED RETROTRANSPOSON"/>
    <property type="match status" value="1"/>
</dbReference>
<keyword evidence="2" id="KW-1185">Reference proteome</keyword>
<organism evidence="1 2">
    <name type="scientific">Cajanus cajan</name>
    <name type="common">Pigeon pea</name>
    <name type="synonym">Cajanus indicus</name>
    <dbReference type="NCBI Taxonomy" id="3821"/>
    <lineage>
        <taxon>Eukaryota</taxon>
        <taxon>Viridiplantae</taxon>
        <taxon>Streptophyta</taxon>
        <taxon>Embryophyta</taxon>
        <taxon>Tracheophyta</taxon>
        <taxon>Spermatophyta</taxon>
        <taxon>Magnoliopsida</taxon>
        <taxon>eudicotyledons</taxon>
        <taxon>Gunneridae</taxon>
        <taxon>Pentapetalae</taxon>
        <taxon>rosids</taxon>
        <taxon>fabids</taxon>
        <taxon>Fabales</taxon>
        <taxon>Fabaceae</taxon>
        <taxon>Papilionoideae</taxon>
        <taxon>50 kb inversion clade</taxon>
        <taxon>NPAAA clade</taxon>
        <taxon>indigoferoid/millettioid clade</taxon>
        <taxon>Phaseoleae</taxon>
        <taxon>Cajanus</taxon>
    </lineage>
</organism>
<proteinExistence type="predicted"/>
<dbReference type="AlphaFoldDB" id="A0A151RNR5"/>
<accession>A0A151RNR5</accession>
<sequence>MHSPRKRHLDAINQILHYLKSTPGKGLQFRKNEHRSVECFADADWAGSVEDSKSTP</sequence>
<evidence type="ECO:0000313" key="2">
    <source>
        <dbReference type="Proteomes" id="UP000075243"/>
    </source>
</evidence>
<reference evidence="1" key="1">
    <citation type="journal article" date="2012" name="Nat. Biotechnol.">
        <title>Draft genome sequence of pigeonpea (Cajanus cajan), an orphan legume crop of resource-poor farmers.</title>
        <authorList>
            <person name="Varshney R.K."/>
            <person name="Chen W."/>
            <person name="Li Y."/>
            <person name="Bharti A.K."/>
            <person name="Saxena R.K."/>
            <person name="Schlueter J.A."/>
            <person name="Donoghue M.T."/>
            <person name="Azam S."/>
            <person name="Fan G."/>
            <person name="Whaley A.M."/>
            <person name="Farmer A.D."/>
            <person name="Sheridan J."/>
            <person name="Iwata A."/>
            <person name="Tuteja R."/>
            <person name="Penmetsa R.V."/>
            <person name="Wu W."/>
            <person name="Upadhyaya H.D."/>
            <person name="Yang S.P."/>
            <person name="Shah T."/>
            <person name="Saxena K.B."/>
            <person name="Michael T."/>
            <person name="McCombie W.R."/>
            <person name="Yang B."/>
            <person name="Zhang G."/>
            <person name="Yang H."/>
            <person name="Wang J."/>
            <person name="Spillane C."/>
            <person name="Cook D.R."/>
            <person name="May G.D."/>
            <person name="Xu X."/>
            <person name="Jackson S.A."/>
        </authorList>
    </citation>
    <scope>NUCLEOTIDE SEQUENCE [LARGE SCALE GENOMIC DNA]</scope>
</reference>
<name>A0A151RNR5_CAJCA</name>